<keyword evidence="2" id="KW-1185">Reference proteome</keyword>
<proteinExistence type="predicted"/>
<dbReference type="Gene3D" id="3.40.33.10">
    <property type="entry name" value="CAP"/>
    <property type="match status" value="2"/>
</dbReference>
<dbReference type="STRING" id="6313.A0A0K0D7I7"/>
<dbReference type="InterPro" id="IPR001283">
    <property type="entry name" value="CRISP-related"/>
</dbReference>
<dbReference type="SMART" id="SM00198">
    <property type="entry name" value="SCP"/>
    <property type="match status" value="1"/>
</dbReference>
<evidence type="ECO:0000259" key="1">
    <source>
        <dbReference type="SMART" id="SM00198"/>
    </source>
</evidence>
<dbReference type="PANTHER" id="PTHR10334">
    <property type="entry name" value="CYSTEINE-RICH SECRETORY PROTEIN-RELATED"/>
    <property type="match status" value="1"/>
</dbReference>
<dbReference type="InterPro" id="IPR035940">
    <property type="entry name" value="CAP_sf"/>
</dbReference>
<dbReference type="CDD" id="cd05380">
    <property type="entry name" value="CAP_euk"/>
    <property type="match status" value="1"/>
</dbReference>
<dbReference type="Pfam" id="PF00188">
    <property type="entry name" value="CAP"/>
    <property type="match status" value="2"/>
</dbReference>
<organism evidence="2 3">
    <name type="scientific">Angiostrongylus cantonensis</name>
    <name type="common">Rat lungworm</name>
    <dbReference type="NCBI Taxonomy" id="6313"/>
    <lineage>
        <taxon>Eukaryota</taxon>
        <taxon>Metazoa</taxon>
        <taxon>Ecdysozoa</taxon>
        <taxon>Nematoda</taxon>
        <taxon>Chromadorea</taxon>
        <taxon>Rhabditida</taxon>
        <taxon>Rhabditina</taxon>
        <taxon>Rhabditomorpha</taxon>
        <taxon>Strongyloidea</taxon>
        <taxon>Metastrongylidae</taxon>
        <taxon>Angiostrongylus</taxon>
    </lineage>
</organism>
<feature type="domain" description="SCP" evidence="1">
    <location>
        <begin position="107"/>
        <end position="251"/>
    </location>
</feature>
<reference evidence="2" key="1">
    <citation type="submission" date="2012-09" db="EMBL/GenBank/DDBJ databases">
        <authorList>
            <person name="Martin A.A."/>
        </authorList>
    </citation>
    <scope>NUCLEOTIDE SEQUENCE</scope>
</reference>
<protein>
    <submittedName>
        <fullName evidence="3">SCP domain-containing protein</fullName>
    </submittedName>
</protein>
<dbReference type="WBParaSite" id="ACAC_0000603201-mRNA-1">
    <property type="protein sequence ID" value="ACAC_0000603201-mRNA-1"/>
    <property type="gene ID" value="ACAC_0000603201"/>
</dbReference>
<dbReference type="SUPFAM" id="SSF55797">
    <property type="entry name" value="PR-1-like"/>
    <property type="match status" value="2"/>
</dbReference>
<dbReference type="AlphaFoldDB" id="A0A0K0D7I7"/>
<dbReference type="Proteomes" id="UP000035642">
    <property type="component" value="Unassembled WGS sequence"/>
</dbReference>
<name>A0A0K0D7I7_ANGCA</name>
<dbReference type="InterPro" id="IPR014044">
    <property type="entry name" value="CAP_dom"/>
</dbReference>
<accession>A0A0K0D7I7</accession>
<evidence type="ECO:0000313" key="2">
    <source>
        <dbReference type="Proteomes" id="UP000035642"/>
    </source>
</evidence>
<reference evidence="3" key="2">
    <citation type="submission" date="2017-02" db="UniProtKB">
        <authorList>
            <consortium name="WormBaseParasite"/>
        </authorList>
    </citation>
    <scope>IDENTIFICATION</scope>
</reference>
<sequence length="252" mass="27438">MWNCNLERSAEAIVVSCPQNQPMTGSQNAVNYLSFGPGMPPSVPSSPIESAVLKWVEIGSEVWPTDNRFDGNPELRDFANLIRANSASVGCSMASCGNRASVACIFSQPSLVARGLTRNGEYANENAPKASRMDLLGYDCGAEQLALNHVKSCDRRLSPPASRPGHKENIHILETTATDALGALQNAVAMWNKELEANGVPSNLLLTPQILRRQQRTVTNVAKILWGTNKYVGCATQLCNGFYFTSCMYREP</sequence>
<evidence type="ECO:0000313" key="3">
    <source>
        <dbReference type="WBParaSite" id="ACAC_0000603201-mRNA-1"/>
    </source>
</evidence>